<accession>A0A1F6Y8D4</accession>
<keyword evidence="1" id="KW-1133">Transmembrane helix</keyword>
<sequence length="146" mass="16785">MKKIIIQTATRIIIFLSHRPGWYALIVGVGIVLFWRGVWHTVDQIHTYFNYYSLNPSINLVASPWWDGPLSLFVGSIILYFTGAFISSFIGNELILSGLRGEKRLNQKTEVEVRSEMTAITDIKNSIKEINRTLDQLEQKMLENPK</sequence>
<keyword evidence="1" id="KW-0812">Transmembrane</keyword>
<reference evidence="2 3" key="1">
    <citation type="journal article" date="2016" name="Nat. Commun.">
        <title>Thousands of microbial genomes shed light on interconnected biogeochemical processes in an aquifer system.</title>
        <authorList>
            <person name="Anantharaman K."/>
            <person name="Brown C.T."/>
            <person name="Hug L.A."/>
            <person name="Sharon I."/>
            <person name="Castelle C.J."/>
            <person name="Probst A.J."/>
            <person name="Thomas B.C."/>
            <person name="Singh A."/>
            <person name="Wilkins M.J."/>
            <person name="Karaoz U."/>
            <person name="Brodie E.L."/>
            <person name="Williams K.H."/>
            <person name="Hubbard S.S."/>
            <person name="Banfield J.F."/>
        </authorList>
    </citation>
    <scope>NUCLEOTIDE SEQUENCE [LARGE SCALE GENOMIC DNA]</scope>
</reference>
<evidence type="ECO:0000313" key="3">
    <source>
        <dbReference type="Proteomes" id="UP000176192"/>
    </source>
</evidence>
<dbReference type="EMBL" id="MFVV01000038">
    <property type="protein sequence ID" value="OGJ02623.1"/>
    <property type="molecule type" value="Genomic_DNA"/>
</dbReference>
<evidence type="ECO:0000313" key="2">
    <source>
        <dbReference type="EMBL" id="OGJ02623.1"/>
    </source>
</evidence>
<name>A0A1F6Y8D4_9BACT</name>
<keyword evidence="1" id="KW-0472">Membrane</keyword>
<dbReference type="Proteomes" id="UP000176192">
    <property type="component" value="Unassembled WGS sequence"/>
</dbReference>
<organism evidence="2 3">
    <name type="scientific">Candidatus Nomurabacteria bacterium RIFCSPLOWO2_12_FULL_46_14</name>
    <dbReference type="NCBI Taxonomy" id="1801797"/>
    <lineage>
        <taxon>Bacteria</taxon>
        <taxon>Candidatus Nomuraibacteriota</taxon>
    </lineage>
</organism>
<gene>
    <name evidence="2" type="ORF">A3G06_01095</name>
</gene>
<feature type="transmembrane region" description="Helical" evidence="1">
    <location>
        <begin position="21"/>
        <end position="39"/>
    </location>
</feature>
<protein>
    <submittedName>
        <fullName evidence="2">Uncharacterized protein</fullName>
    </submittedName>
</protein>
<proteinExistence type="predicted"/>
<dbReference type="AlphaFoldDB" id="A0A1F6Y8D4"/>
<comment type="caution">
    <text evidence="2">The sequence shown here is derived from an EMBL/GenBank/DDBJ whole genome shotgun (WGS) entry which is preliminary data.</text>
</comment>
<feature type="transmembrane region" description="Helical" evidence="1">
    <location>
        <begin position="70"/>
        <end position="95"/>
    </location>
</feature>
<evidence type="ECO:0000256" key="1">
    <source>
        <dbReference type="SAM" id="Phobius"/>
    </source>
</evidence>